<evidence type="ECO:0000313" key="2">
    <source>
        <dbReference type="EMBL" id="SFJ86856.1"/>
    </source>
</evidence>
<dbReference type="EMBL" id="FORH01000006">
    <property type="protein sequence ID" value="SFJ86856.1"/>
    <property type="molecule type" value="Genomic_DNA"/>
</dbReference>
<gene>
    <name evidence="2" type="ORF">SAMN04487991_3217</name>
</gene>
<keyword evidence="1" id="KW-0472">Membrane</keyword>
<reference evidence="3" key="1">
    <citation type="submission" date="2016-10" db="EMBL/GenBank/DDBJ databases">
        <authorList>
            <person name="Varghese N."/>
            <person name="Submissions S."/>
        </authorList>
    </citation>
    <scope>NUCLEOTIDE SEQUENCE [LARGE SCALE GENOMIC DNA]</scope>
    <source>
        <strain evidence="3">DSM 26471</strain>
    </source>
</reference>
<dbReference type="Proteomes" id="UP000199630">
    <property type="component" value="Unassembled WGS sequence"/>
</dbReference>
<keyword evidence="3" id="KW-1185">Reference proteome</keyword>
<feature type="transmembrane region" description="Helical" evidence="1">
    <location>
        <begin position="6"/>
        <end position="26"/>
    </location>
</feature>
<dbReference type="OrthoDB" id="8601734at2"/>
<sequence>MLLEFIATITAGVGAAGIVLAAQKLLRLPLPKWVMPACAGIAMLALTISLDYSWFARTEASLGPDKVTAMKVEKKQIWRPWTYVFPVTTRFIALDKAGARIDGATVETDMYLLARRADSAIVPVAFDCLLSRRADTAGLPEGDLSGATWFDMDQDDPILRTACDALR</sequence>
<dbReference type="RefSeq" id="WP_090061716.1">
    <property type="nucleotide sequence ID" value="NZ_FORH01000006.1"/>
</dbReference>
<dbReference type="STRING" id="588602.SAMN04487991_3217"/>
<proteinExistence type="predicted"/>
<evidence type="ECO:0000313" key="3">
    <source>
        <dbReference type="Proteomes" id="UP000199630"/>
    </source>
</evidence>
<accession>A0A1I3UXP1</accession>
<organism evidence="2 3">
    <name type="scientific">Celeribacter neptunius</name>
    <dbReference type="NCBI Taxonomy" id="588602"/>
    <lineage>
        <taxon>Bacteria</taxon>
        <taxon>Pseudomonadati</taxon>
        <taxon>Pseudomonadota</taxon>
        <taxon>Alphaproteobacteria</taxon>
        <taxon>Rhodobacterales</taxon>
        <taxon>Roseobacteraceae</taxon>
        <taxon>Celeribacter</taxon>
    </lineage>
</organism>
<name>A0A1I3UXP1_9RHOB</name>
<keyword evidence="1" id="KW-1133">Transmembrane helix</keyword>
<protein>
    <submittedName>
        <fullName evidence="2">Uncharacterized protein</fullName>
    </submittedName>
</protein>
<keyword evidence="1" id="KW-0812">Transmembrane</keyword>
<evidence type="ECO:0000256" key="1">
    <source>
        <dbReference type="SAM" id="Phobius"/>
    </source>
</evidence>
<dbReference type="AlphaFoldDB" id="A0A1I3UXP1"/>
<feature type="transmembrane region" description="Helical" evidence="1">
    <location>
        <begin position="33"/>
        <end position="55"/>
    </location>
</feature>